<evidence type="ECO:0000256" key="1">
    <source>
        <dbReference type="SAM" id="Phobius"/>
    </source>
</evidence>
<feature type="non-terminal residue" evidence="3">
    <location>
        <position position="1"/>
    </location>
</feature>
<comment type="caution">
    <text evidence="3">The sequence shown here is derived from an EMBL/GenBank/DDBJ whole genome shotgun (WGS) entry which is preliminary data.</text>
</comment>
<dbReference type="Proteomes" id="UP000288490">
    <property type="component" value="Unassembled WGS sequence"/>
</dbReference>
<evidence type="ECO:0000313" key="4">
    <source>
        <dbReference type="Proteomes" id="UP000288490"/>
    </source>
</evidence>
<evidence type="ECO:0000313" key="3">
    <source>
        <dbReference type="EMBL" id="RST95015.1"/>
    </source>
</evidence>
<name>A0A429ZMU7_9ENTE</name>
<feature type="domain" description="Transposase DDE" evidence="2">
    <location>
        <begin position="4"/>
        <end position="60"/>
    </location>
</feature>
<proteinExistence type="predicted"/>
<keyword evidence="1" id="KW-0472">Membrane</keyword>
<accession>A0A429ZMU7</accession>
<reference evidence="3 4" key="1">
    <citation type="submission" date="2017-05" db="EMBL/GenBank/DDBJ databases">
        <title>Vagococcus spp. assemblies.</title>
        <authorList>
            <person name="Gulvik C.A."/>
        </authorList>
    </citation>
    <scope>NUCLEOTIDE SEQUENCE [LARGE SCALE GENOMIC DNA]</scope>
    <source>
        <strain evidence="3 4">SS1994</strain>
    </source>
</reference>
<organism evidence="3 4">
    <name type="scientific">Vagococcus bubulae</name>
    <dbReference type="NCBI Taxonomy" id="1977868"/>
    <lineage>
        <taxon>Bacteria</taxon>
        <taxon>Bacillati</taxon>
        <taxon>Bacillota</taxon>
        <taxon>Bacilli</taxon>
        <taxon>Lactobacillales</taxon>
        <taxon>Enterococcaceae</taxon>
        <taxon>Vagococcus</taxon>
    </lineage>
</organism>
<dbReference type="PANTHER" id="PTHR33408:SF2">
    <property type="entry name" value="TRANSPOSASE DDE DOMAIN-CONTAINING PROTEIN"/>
    <property type="match status" value="1"/>
</dbReference>
<keyword evidence="1" id="KW-0812">Transmembrane</keyword>
<dbReference type="InterPro" id="IPR025668">
    <property type="entry name" value="Tnp_DDE_dom"/>
</dbReference>
<protein>
    <recommendedName>
        <fullName evidence="2">Transposase DDE domain-containing protein</fullName>
    </recommendedName>
</protein>
<gene>
    <name evidence="3" type="ORF">CBF36_03860</name>
</gene>
<keyword evidence="1" id="KW-1133">Transmembrane helix</keyword>
<dbReference type="PANTHER" id="PTHR33408">
    <property type="entry name" value="TRANSPOSASE"/>
    <property type="match status" value="1"/>
</dbReference>
<feature type="transmembrane region" description="Helical" evidence="1">
    <location>
        <begin position="83"/>
        <end position="106"/>
    </location>
</feature>
<dbReference type="Pfam" id="PF13751">
    <property type="entry name" value="DDE_Tnp_1_6"/>
    <property type="match status" value="1"/>
</dbReference>
<dbReference type="EMBL" id="NGJT01000005">
    <property type="protein sequence ID" value="RST95015.1"/>
    <property type="molecule type" value="Genomic_DNA"/>
</dbReference>
<keyword evidence="4" id="KW-1185">Reference proteome</keyword>
<evidence type="ECO:0000259" key="2">
    <source>
        <dbReference type="Pfam" id="PF13751"/>
    </source>
</evidence>
<dbReference type="AlphaFoldDB" id="A0A429ZMU7"/>
<sequence length="120" mass="13642">KALINAEETGKIYKQRKIDVEPAFGNLKANLSFTRFSVRGKDKVINELGFALMAINIRKLTAYRQLKSTNELKNKDLKMIFSFLNPCFFILETFGSASSLSFYLILSKMRSIFIVTNSSS</sequence>